<reference evidence="2 3" key="1">
    <citation type="submission" date="2019-09" db="EMBL/GenBank/DDBJ databases">
        <title>Genome Sequences of Streptomyces kaniharaensis ATCC 21070.</title>
        <authorList>
            <person name="Zhu W."/>
            <person name="De Crecy-Lagard V."/>
            <person name="Richards N.G."/>
        </authorList>
    </citation>
    <scope>NUCLEOTIDE SEQUENCE [LARGE SCALE GENOMIC DNA]</scope>
    <source>
        <strain evidence="2 3">SF-557</strain>
    </source>
</reference>
<dbReference type="RefSeq" id="WP_153471689.1">
    <property type="nucleotide sequence ID" value="NZ_WBOF01000007.1"/>
</dbReference>
<dbReference type="OrthoDB" id="4327960at2"/>
<name>A0A6N7L5Z9_9ACTN</name>
<dbReference type="InterPro" id="IPR007278">
    <property type="entry name" value="DUF397"/>
</dbReference>
<dbReference type="Pfam" id="PF04149">
    <property type="entry name" value="DUF397"/>
    <property type="match status" value="1"/>
</dbReference>
<evidence type="ECO:0000259" key="1">
    <source>
        <dbReference type="Pfam" id="PF04149"/>
    </source>
</evidence>
<gene>
    <name evidence="2" type="ORF">F7Q99_38335</name>
</gene>
<dbReference type="Proteomes" id="UP000450000">
    <property type="component" value="Unassembled WGS sequence"/>
</dbReference>
<comment type="caution">
    <text evidence="2">The sequence shown here is derived from an EMBL/GenBank/DDBJ whole genome shotgun (WGS) entry which is preliminary data.</text>
</comment>
<dbReference type="AlphaFoldDB" id="A0A6N7L5Z9"/>
<accession>A0A6N7L5Z9</accession>
<protein>
    <submittedName>
        <fullName evidence="2">DUF397 domain-containing protein</fullName>
    </submittedName>
</protein>
<evidence type="ECO:0000313" key="3">
    <source>
        <dbReference type="Proteomes" id="UP000450000"/>
    </source>
</evidence>
<evidence type="ECO:0000313" key="2">
    <source>
        <dbReference type="EMBL" id="MQS17894.1"/>
    </source>
</evidence>
<keyword evidence="3" id="KW-1185">Reference proteome</keyword>
<sequence length="75" mass="7795">MTHHITAPELAGVADWFKSSYSGGSGNNCVEVADLTATRFEAVAIRDSKDPAGPALLVTPEAFAGLVAFARNFGV</sequence>
<organism evidence="2 3">
    <name type="scientific">Streptomyces kaniharaensis</name>
    <dbReference type="NCBI Taxonomy" id="212423"/>
    <lineage>
        <taxon>Bacteria</taxon>
        <taxon>Bacillati</taxon>
        <taxon>Actinomycetota</taxon>
        <taxon>Actinomycetes</taxon>
        <taxon>Kitasatosporales</taxon>
        <taxon>Streptomycetaceae</taxon>
        <taxon>Streptomyces</taxon>
    </lineage>
</organism>
<feature type="domain" description="DUF397" evidence="1">
    <location>
        <begin position="14"/>
        <end position="71"/>
    </location>
</feature>
<dbReference type="EMBL" id="WBOF01000007">
    <property type="protein sequence ID" value="MQS17894.1"/>
    <property type="molecule type" value="Genomic_DNA"/>
</dbReference>
<proteinExistence type="predicted"/>